<sequence>MTSSRFSLRFITLMAALLAAPLVNAAPSAPVMTPGLLTYGTAATFAPFEFQANGKLTGFDIDLIEALGKKMGLKPTAMNMEFQGLIPALQGKRVDLINSAMYMNEARATQVDFVPYLRIGNQVVVTQDNPAKVTGRDNSLCGRTVAVTLGGIEETYARQDNKRCQDAGLESVKVQTLPTAQASALSLRQGRADATFDSTPGVVQMLRDVPGVFKTVGPEFESETRIGMAVAKGNTAMSDALQAALKEVVADGTYKQIIEKWKFPVTVSLFD</sequence>
<dbReference type="CDD" id="cd01004">
    <property type="entry name" value="PBP2_MidA_like"/>
    <property type="match status" value="1"/>
</dbReference>
<dbReference type="OrthoDB" id="8611212at2"/>
<dbReference type="SUPFAM" id="SSF53850">
    <property type="entry name" value="Periplasmic binding protein-like II"/>
    <property type="match status" value="1"/>
</dbReference>
<dbReference type="InterPro" id="IPR018313">
    <property type="entry name" value="SBP_3_CS"/>
</dbReference>
<organism evidence="7 8">
    <name type="scientific">Pseudomonas syringae</name>
    <dbReference type="NCBI Taxonomy" id="317"/>
    <lineage>
        <taxon>Bacteria</taxon>
        <taxon>Pseudomonadati</taxon>
        <taxon>Pseudomonadota</taxon>
        <taxon>Gammaproteobacteria</taxon>
        <taxon>Pseudomonadales</taxon>
        <taxon>Pseudomonadaceae</taxon>
        <taxon>Pseudomonas</taxon>
    </lineage>
</organism>
<comment type="subcellular location">
    <subcellularLocation>
        <location evidence="1">Cell envelope</location>
    </subcellularLocation>
</comment>
<comment type="caution">
    <text evidence="7">The sequence shown here is derived from an EMBL/GenBank/DDBJ whole genome shotgun (WGS) entry which is preliminary data.</text>
</comment>
<evidence type="ECO:0000256" key="4">
    <source>
        <dbReference type="RuleBase" id="RU003744"/>
    </source>
</evidence>
<dbReference type="PATRIC" id="fig|317.243.peg.4236"/>
<accession>A0A1C7Z8E3</accession>
<comment type="similarity">
    <text evidence="2 4">Belongs to the bacterial solute-binding protein 3 family.</text>
</comment>
<evidence type="ECO:0000259" key="6">
    <source>
        <dbReference type="SMART" id="SM00062"/>
    </source>
</evidence>
<proteinExistence type="inferred from homology"/>
<keyword evidence="3 5" id="KW-0732">Signal</keyword>
<feature type="chain" id="PRO_5008892242" evidence="5">
    <location>
        <begin position="26"/>
        <end position="271"/>
    </location>
</feature>
<dbReference type="Gene3D" id="3.40.190.10">
    <property type="entry name" value="Periplasmic binding protein-like II"/>
    <property type="match status" value="2"/>
</dbReference>
<dbReference type="PROSITE" id="PS01039">
    <property type="entry name" value="SBP_BACTERIAL_3"/>
    <property type="match status" value="1"/>
</dbReference>
<evidence type="ECO:0000256" key="2">
    <source>
        <dbReference type="ARBA" id="ARBA00010333"/>
    </source>
</evidence>
<name>A0A1C7Z8E3_PSESX</name>
<evidence type="ECO:0000313" key="8">
    <source>
        <dbReference type="Proteomes" id="UP000093104"/>
    </source>
</evidence>
<gene>
    <name evidence="7" type="ORF">AFK24_06040</name>
</gene>
<protein>
    <submittedName>
        <fullName evidence="7">Amino acid ABC transporter</fullName>
    </submittedName>
</protein>
<dbReference type="EMBL" id="LGSI01000020">
    <property type="protein sequence ID" value="OCR26211.1"/>
    <property type="molecule type" value="Genomic_DNA"/>
</dbReference>
<dbReference type="InterPro" id="IPR001638">
    <property type="entry name" value="Solute-binding_3/MltF_N"/>
</dbReference>
<evidence type="ECO:0000256" key="3">
    <source>
        <dbReference type="ARBA" id="ARBA00022729"/>
    </source>
</evidence>
<evidence type="ECO:0000256" key="5">
    <source>
        <dbReference type="SAM" id="SignalP"/>
    </source>
</evidence>
<dbReference type="PANTHER" id="PTHR35936">
    <property type="entry name" value="MEMBRANE-BOUND LYTIC MUREIN TRANSGLYCOSYLASE F"/>
    <property type="match status" value="1"/>
</dbReference>
<evidence type="ECO:0000256" key="1">
    <source>
        <dbReference type="ARBA" id="ARBA00004196"/>
    </source>
</evidence>
<dbReference type="PANTHER" id="PTHR35936:SF17">
    <property type="entry name" value="ARGININE-BINDING EXTRACELLULAR PROTEIN ARTP"/>
    <property type="match status" value="1"/>
</dbReference>
<dbReference type="Pfam" id="PF00497">
    <property type="entry name" value="SBP_bac_3"/>
    <property type="match status" value="1"/>
</dbReference>
<dbReference type="AlphaFoldDB" id="A0A1C7Z8E3"/>
<dbReference type="SMART" id="SM00062">
    <property type="entry name" value="PBPb"/>
    <property type="match status" value="1"/>
</dbReference>
<feature type="signal peptide" evidence="5">
    <location>
        <begin position="1"/>
        <end position="25"/>
    </location>
</feature>
<feature type="domain" description="Solute-binding protein family 3/N-terminal" evidence="6">
    <location>
        <begin position="36"/>
        <end position="265"/>
    </location>
</feature>
<dbReference type="Proteomes" id="UP000093104">
    <property type="component" value="Unassembled WGS sequence"/>
</dbReference>
<evidence type="ECO:0000313" key="7">
    <source>
        <dbReference type="EMBL" id="OCR26211.1"/>
    </source>
</evidence>
<dbReference type="GO" id="GO:0030313">
    <property type="term" value="C:cell envelope"/>
    <property type="evidence" value="ECO:0007669"/>
    <property type="project" value="UniProtKB-SubCell"/>
</dbReference>
<reference evidence="7 8" key="1">
    <citation type="submission" date="2015-07" db="EMBL/GenBank/DDBJ databases">
        <title>Draft genome sequence of a diazotrophic, plant growth-promoting rhizobacterium of the Pseudomonas syringae complex.</title>
        <authorList>
            <person name="Patten C.L."/>
            <person name="Jeong H."/>
        </authorList>
    </citation>
    <scope>NUCLEOTIDE SEQUENCE [LARGE SCALE GENOMIC DNA]</scope>
    <source>
        <strain evidence="7 8">GR12-2</strain>
    </source>
</reference>